<organism evidence="1 2">
    <name type="scientific">Xylanibacter caecicola</name>
    <dbReference type="NCBI Taxonomy" id="2736294"/>
    <lineage>
        <taxon>Bacteria</taxon>
        <taxon>Pseudomonadati</taxon>
        <taxon>Bacteroidota</taxon>
        <taxon>Bacteroidia</taxon>
        <taxon>Bacteroidales</taxon>
        <taxon>Prevotellaceae</taxon>
        <taxon>Xylanibacter</taxon>
    </lineage>
</organism>
<evidence type="ECO:0000313" key="1">
    <source>
        <dbReference type="EMBL" id="NPE25568.1"/>
    </source>
</evidence>
<dbReference type="SUPFAM" id="SSF51306">
    <property type="entry name" value="LexA/Signal peptidase"/>
    <property type="match status" value="1"/>
</dbReference>
<gene>
    <name evidence="1" type="ORF">HPS54_08590</name>
</gene>
<dbReference type="RefSeq" id="WP_172345031.1">
    <property type="nucleotide sequence ID" value="NZ_CASYYZ010000108.1"/>
</dbReference>
<proteinExistence type="predicted"/>
<evidence type="ECO:0000313" key="2">
    <source>
        <dbReference type="Proteomes" id="UP000820977"/>
    </source>
</evidence>
<accession>A0ABX2B437</accession>
<keyword evidence="2" id="KW-1185">Reference proteome</keyword>
<dbReference type="Proteomes" id="UP000820977">
    <property type="component" value="Unassembled WGS sequence"/>
</dbReference>
<protein>
    <submittedName>
        <fullName evidence="1">S24/S26 family peptidase</fullName>
    </submittedName>
</protein>
<comment type="caution">
    <text evidence="1">The sequence shown here is derived from an EMBL/GenBank/DDBJ whole genome shotgun (WGS) entry which is preliminary data.</text>
</comment>
<sequence>MPQDNIAIVEKQFPNDKFLPEVVRLLDEGYTVTLRLKGYSMRPFLENNRDKALLVKARDIKKGDPVLAEISPGHYVLHRIVDISGGTVTLLGDGNLTVEKCRTEDVKGSVTGFYRKGRDVMDRTDGMKWRIYSYVWTRLRPVRRYLLAFYRRIWMKVFGGAK</sequence>
<name>A0ABX2B437_9BACT</name>
<dbReference type="InterPro" id="IPR036286">
    <property type="entry name" value="LexA/Signal_pep-like_sf"/>
</dbReference>
<dbReference type="EMBL" id="JABKKJ010000013">
    <property type="protein sequence ID" value="NPE25568.1"/>
    <property type="molecule type" value="Genomic_DNA"/>
</dbReference>
<dbReference type="CDD" id="cd06462">
    <property type="entry name" value="Peptidase_S24_S26"/>
    <property type="match status" value="1"/>
</dbReference>
<reference evidence="1 2" key="1">
    <citation type="submission" date="2020-05" db="EMBL/GenBank/DDBJ databases">
        <title>Distinct polysaccharide utilization as determinants for interspecies competition between intestinal Prevotella spp.</title>
        <authorList>
            <person name="Galvez E.J.C."/>
            <person name="Iljazovic A."/>
            <person name="Strowig T."/>
        </authorList>
    </citation>
    <scope>NUCLEOTIDE SEQUENCE [LARGE SCALE GENOMIC DNA]</scope>
    <source>
        <strain evidence="1 2">PCHR</strain>
    </source>
</reference>